<organism evidence="6 7">
    <name type="scientific">Stephania yunnanensis</name>
    <dbReference type="NCBI Taxonomy" id="152371"/>
    <lineage>
        <taxon>Eukaryota</taxon>
        <taxon>Viridiplantae</taxon>
        <taxon>Streptophyta</taxon>
        <taxon>Embryophyta</taxon>
        <taxon>Tracheophyta</taxon>
        <taxon>Spermatophyta</taxon>
        <taxon>Magnoliopsida</taxon>
        <taxon>Ranunculales</taxon>
        <taxon>Menispermaceae</taxon>
        <taxon>Menispermoideae</taxon>
        <taxon>Cissampelideae</taxon>
        <taxon>Stephania</taxon>
    </lineage>
</organism>
<dbReference type="PANTHER" id="PTHR45844">
    <property type="entry name" value="TRANSCRIPTION FACTOR BHLH30"/>
    <property type="match status" value="1"/>
</dbReference>
<evidence type="ECO:0000259" key="5">
    <source>
        <dbReference type="PROSITE" id="PS50888"/>
    </source>
</evidence>
<dbReference type="SUPFAM" id="SSF47459">
    <property type="entry name" value="HLH, helix-loop-helix DNA-binding domain"/>
    <property type="match status" value="1"/>
</dbReference>
<dbReference type="GO" id="GO:0046983">
    <property type="term" value="F:protein dimerization activity"/>
    <property type="evidence" value="ECO:0007669"/>
    <property type="project" value="InterPro"/>
</dbReference>
<evidence type="ECO:0000256" key="1">
    <source>
        <dbReference type="ARBA" id="ARBA00023015"/>
    </source>
</evidence>
<feature type="region of interest" description="Disordered" evidence="4">
    <location>
        <begin position="145"/>
        <end position="168"/>
    </location>
</feature>
<keyword evidence="1" id="KW-0805">Transcription regulation</keyword>
<gene>
    <name evidence="6" type="ORF">Syun_031487</name>
</gene>
<dbReference type="GO" id="GO:0003700">
    <property type="term" value="F:DNA-binding transcription factor activity"/>
    <property type="evidence" value="ECO:0007669"/>
    <property type="project" value="InterPro"/>
</dbReference>
<dbReference type="Proteomes" id="UP001420932">
    <property type="component" value="Unassembled WGS sequence"/>
</dbReference>
<feature type="domain" description="BHLH" evidence="5">
    <location>
        <begin position="75"/>
        <end position="126"/>
    </location>
</feature>
<feature type="compositionally biased region" description="Pro residues" evidence="4">
    <location>
        <begin position="153"/>
        <end position="162"/>
    </location>
</feature>
<keyword evidence="7" id="KW-1185">Reference proteome</keyword>
<dbReference type="Pfam" id="PF00010">
    <property type="entry name" value="HLH"/>
    <property type="match status" value="1"/>
</dbReference>
<evidence type="ECO:0000313" key="7">
    <source>
        <dbReference type="Proteomes" id="UP001420932"/>
    </source>
</evidence>
<keyword evidence="2" id="KW-0238">DNA-binding</keyword>
<keyword evidence="3" id="KW-0804">Transcription</keyword>
<dbReference type="InterPro" id="IPR011598">
    <property type="entry name" value="bHLH_dom"/>
</dbReference>
<sequence>MEAGSSAELYRMILAGKWSAGRRLMYGGGGIDDHFPLEMMSTATATATTLDDDDDDDDVVVPLIPQPRALAAAAAASKNHREAEKRRRERINSHLNKLRGLLPSTNNSKTDKASLLGKVIQHMKELKQQTAGIQDQLELFPSETDEVAVQSLLPPPPPPPPQTSSSSFSSVMLKASLCCEDRSDLLPDLIHTMNSLRLKTVRAEMATLGGRIRNVLLLQDTNNTSTTCGEQESIEYDLRQALNNLLHTSTSSTDRSKRRRIIQSTSTPTADHHHHNI</sequence>
<protein>
    <recommendedName>
        <fullName evidence="5">BHLH domain-containing protein</fullName>
    </recommendedName>
</protein>
<evidence type="ECO:0000256" key="3">
    <source>
        <dbReference type="ARBA" id="ARBA00023163"/>
    </source>
</evidence>
<dbReference type="Gene3D" id="4.10.280.10">
    <property type="entry name" value="Helix-loop-helix DNA-binding domain"/>
    <property type="match status" value="1"/>
</dbReference>
<evidence type="ECO:0000313" key="6">
    <source>
        <dbReference type="EMBL" id="KAK9082088.1"/>
    </source>
</evidence>
<dbReference type="PROSITE" id="PS50888">
    <property type="entry name" value="BHLH"/>
    <property type="match status" value="1"/>
</dbReference>
<dbReference type="AlphaFoldDB" id="A0AAP0E3M8"/>
<feature type="region of interest" description="Disordered" evidence="4">
    <location>
        <begin position="248"/>
        <end position="277"/>
    </location>
</feature>
<evidence type="ECO:0000256" key="2">
    <source>
        <dbReference type="ARBA" id="ARBA00023125"/>
    </source>
</evidence>
<dbReference type="EMBL" id="JBBNAF010000040">
    <property type="protein sequence ID" value="KAK9082088.1"/>
    <property type="molecule type" value="Genomic_DNA"/>
</dbReference>
<dbReference type="InterPro" id="IPR045847">
    <property type="entry name" value="AIG1-like"/>
</dbReference>
<name>A0AAP0E3M8_9MAGN</name>
<proteinExistence type="predicted"/>
<reference evidence="6 7" key="1">
    <citation type="submission" date="2024-01" db="EMBL/GenBank/DDBJ databases">
        <title>Genome assemblies of Stephania.</title>
        <authorList>
            <person name="Yang L."/>
        </authorList>
    </citation>
    <scope>NUCLEOTIDE SEQUENCE [LARGE SCALE GENOMIC DNA]</scope>
    <source>
        <strain evidence="6">YNDBR</strain>
        <tissue evidence="6">Leaf</tissue>
    </source>
</reference>
<dbReference type="InterPro" id="IPR036638">
    <property type="entry name" value="HLH_DNA-bd_sf"/>
</dbReference>
<comment type="caution">
    <text evidence="6">The sequence shown here is derived from an EMBL/GenBank/DDBJ whole genome shotgun (WGS) entry which is preliminary data.</text>
</comment>
<accession>A0AAP0E3M8</accession>
<evidence type="ECO:0000256" key="4">
    <source>
        <dbReference type="SAM" id="MobiDB-lite"/>
    </source>
</evidence>
<dbReference type="GO" id="GO:0003677">
    <property type="term" value="F:DNA binding"/>
    <property type="evidence" value="ECO:0007669"/>
    <property type="project" value="UniProtKB-KW"/>
</dbReference>
<dbReference type="PANTHER" id="PTHR45844:SF19">
    <property type="entry name" value="TRANSCRIPTION FACTOR BHLH106-RELATED"/>
    <property type="match status" value="1"/>
</dbReference>
<dbReference type="SMART" id="SM00353">
    <property type="entry name" value="HLH"/>
    <property type="match status" value="1"/>
</dbReference>